<evidence type="ECO:0000313" key="2">
    <source>
        <dbReference type="Proteomes" id="UP001589738"/>
    </source>
</evidence>
<protein>
    <submittedName>
        <fullName evidence="1">Uncharacterized protein</fullName>
    </submittedName>
</protein>
<dbReference type="RefSeq" id="WP_340903524.1">
    <property type="nucleotide sequence ID" value="NZ_JBHLUU010000127.1"/>
</dbReference>
<dbReference type="EMBL" id="JBHLUU010000127">
    <property type="protein sequence ID" value="MFC0478150.1"/>
    <property type="molecule type" value="Genomic_DNA"/>
</dbReference>
<proteinExistence type="predicted"/>
<sequence length="73" mass="8637">MKHDHDHGEDSMNRKTLKQTLEETLELENQLLRTYAITAEAVHEDHELKIRLHNMAEGNAKRVNQIEYELDKL</sequence>
<organism evidence="1 2">
    <name type="scientific">Robertmurraya beringensis</name>
    <dbReference type="NCBI Taxonomy" id="641660"/>
    <lineage>
        <taxon>Bacteria</taxon>
        <taxon>Bacillati</taxon>
        <taxon>Bacillota</taxon>
        <taxon>Bacilli</taxon>
        <taxon>Bacillales</taxon>
        <taxon>Bacillaceae</taxon>
        <taxon>Robertmurraya</taxon>
    </lineage>
</organism>
<dbReference type="Proteomes" id="UP001589738">
    <property type="component" value="Unassembled WGS sequence"/>
</dbReference>
<gene>
    <name evidence="1" type="ORF">ACFFHF_23455</name>
</gene>
<evidence type="ECO:0000313" key="1">
    <source>
        <dbReference type="EMBL" id="MFC0478150.1"/>
    </source>
</evidence>
<name>A0ABV6KZ54_9BACI</name>
<keyword evidence="2" id="KW-1185">Reference proteome</keyword>
<reference evidence="1 2" key="1">
    <citation type="submission" date="2024-09" db="EMBL/GenBank/DDBJ databases">
        <authorList>
            <person name="Sun Q."/>
            <person name="Mori K."/>
        </authorList>
    </citation>
    <scope>NUCLEOTIDE SEQUENCE [LARGE SCALE GENOMIC DNA]</scope>
    <source>
        <strain evidence="1 2">CGMCC 1.9126</strain>
    </source>
</reference>
<accession>A0ABV6KZ54</accession>
<comment type="caution">
    <text evidence="1">The sequence shown here is derived from an EMBL/GenBank/DDBJ whole genome shotgun (WGS) entry which is preliminary data.</text>
</comment>